<keyword evidence="3" id="KW-1185">Reference proteome</keyword>
<evidence type="ECO:0000313" key="3">
    <source>
        <dbReference type="Proteomes" id="UP000009183"/>
    </source>
</evidence>
<sequence length="63" mass="6651">MVATRQFHLAAFSTAPNPLLKPISSQQCAQNQPPATNSPPLGPSPSHNASTNGNEHVCFLDIV</sequence>
<protein>
    <submittedName>
        <fullName evidence="2">Uncharacterized protein</fullName>
    </submittedName>
</protein>
<dbReference type="AlphaFoldDB" id="D7T3I5"/>
<evidence type="ECO:0000256" key="1">
    <source>
        <dbReference type="SAM" id="MobiDB-lite"/>
    </source>
</evidence>
<feature type="region of interest" description="Disordered" evidence="1">
    <location>
        <begin position="17"/>
        <end position="55"/>
    </location>
</feature>
<organism evidence="2 3">
    <name type="scientific">Vitis vinifera</name>
    <name type="common">Grape</name>
    <dbReference type="NCBI Taxonomy" id="29760"/>
    <lineage>
        <taxon>Eukaryota</taxon>
        <taxon>Viridiplantae</taxon>
        <taxon>Streptophyta</taxon>
        <taxon>Embryophyta</taxon>
        <taxon>Tracheophyta</taxon>
        <taxon>Spermatophyta</taxon>
        <taxon>Magnoliopsida</taxon>
        <taxon>eudicotyledons</taxon>
        <taxon>Gunneridae</taxon>
        <taxon>Pentapetalae</taxon>
        <taxon>rosids</taxon>
        <taxon>Vitales</taxon>
        <taxon>Vitaceae</taxon>
        <taxon>Viteae</taxon>
        <taxon>Vitis</taxon>
    </lineage>
</organism>
<evidence type="ECO:0000313" key="2">
    <source>
        <dbReference type="EMBL" id="CBI25066.3"/>
    </source>
</evidence>
<feature type="compositionally biased region" description="Polar residues" evidence="1">
    <location>
        <begin position="23"/>
        <end position="35"/>
    </location>
</feature>
<gene>
    <name evidence="2" type="ordered locus">VIT_03s0088g01280</name>
</gene>
<dbReference type="HOGENOM" id="CLU_2890379_0_0_1"/>
<dbReference type="Proteomes" id="UP000009183">
    <property type="component" value="Chromosome 3"/>
</dbReference>
<proteinExistence type="predicted"/>
<reference evidence="3" key="1">
    <citation type="journal article" date="2007" name="Nature">
        <title>The grapevine genome sequence suggests ancestral hexaploidization in major angiosperm phyla.</title>
        <authorList>
            <consortium name="The French-Italian Public Consortium for Grapevine Genome Characterization."/>
            <person name="Jaillon O."/>
            <person name="Aury J.-M."/>
            <person name="Noel B."/>
            <person name="Policriti A."/>
            <person name="Clepet C."/>
            <person name="Casagrande A."/>
            <person name="Choisne N."/>
            <person name="Aubourg S."/>
            <person name="Vitulo N."/>
            <person name="Jubin C."/>
            <person name="Vezzi A."/>
            <person name="Legeai F."/>
            <person name="Hugueney P."/>
            <person name="Dasilva C."/>
            <person name="Horner D."/>
            <person name="Mica E."/>
            <person name="Jublot D."/>
            <person name="Poulain J."/>
            <person name="Bruyere C."/>
            <person name="Billault A."/>
            <person name="Segurens B."/>
            <person name="Gouyvenoux M."/>
            <person name="Ugarte E."/>
            <person name="Cattonaro F."/>
            <person name="Anthouard V."/>
            <person name="Vico V."/>
            <person name="Del Fabbro C."/>
            <person name="Alaux M."/>
            <person name="Di Gaspero G."/>
            <person name="Dumas V."/>
            <person name="Felice N."/>
            <person name="Paillard S."/>
            <person name="Juman I."/>
            <person name="Moroldo M."/>
            <person name="Scalabrin S."/>
            <person name="Canaguier A."/>
            <person name="Le Clainche I."/>
            <person name="Malacrida G."/>
            <person name="Durand E."/>
            <person name="Pesole G."/>
            <person name="Laucou V."/>
            <person name="Chatelet P."/>
            <person name="Merdinoglu D."/>
            <person name="Delledonne M."/>
            <person name="Pezzotti M."/>
            <person name="Lecharny A."/>
            <person name="Scarpelli C."/>
            <person name="Artiguenave F."/>
            <person name="Pe M.E."/>
            <person name="Valle G."/>
            <person name="Morgante M."/>
            <person name="Caboche M."/>
            <person name="Adam-Blondon A.-F."/>
            <person name="Weissenbach J."/>
            <person name="Quetier F."/>
            <person name="Wincker P."/>
        </authorList>
    </citation>
    <scope>NUCLEOTIDE SEQUENCE [LARGE SCALE GENOMIC DNA]</scope>
    <source>
        <strain evidence="3">cv. Pinot noir / PN40024</strain>
    </source>
</reference>
<feature type="compositionally biased region" description="Polar residues" evidence="1">
    <location>
        <begin position="44"/>
        <end position="54"/>
    </location>
</feature>
<dbReference type="PaxDb" id="29760-VIT_03s0088g01280.t01"/>
<dbReference type="InParanoid" id="D7T3I5"/>
<accession>D7T3I5</accession>
<name>D7T3I5_VITVI</name>
<dbReference type="EMBL" id="FN595512">
    <property type="protein sequence ID" value="CBI25066.3"/>
    <property type="molecule type" value="Genomic_DNA"/>
</dbReference>